<evidence type="ECO:0000256" key="3">
    <source>
        <dbReference type="ARBA" id="ARBA00022801"/>
    </source>
</evidence>
<dbReference type="RefSeq" id="WP_087287949.1">
    <property type="nucleotide sequence ID" value="NZ_NFJD01000002.1"/>
</dbReference>
<dbReference type="Proteomes" id="UP000196368">
    <property type="component" value="Unassembled WGS sequence"/>
</dbReference>
<protein>
    <recommendedName>
        <fullName evidence="12">Acyl-[acyl-carrier-protein] thioesterase</fullName>
    </recommendedName>
</protein>
<organism evidence="10 11">
    <name type="scientific">Candidatus Avelusimicrobium gallicola</name>
    <dbReference type="NCBI Taxonomy" id="2562704"/>
    <lineage>
        <taxon>Bacteria</taxon>
        <taxon>Pseudomonadati</taxon>
        <taxon>Elusimicrobiota</taxon>
        <taxon>Elusimicrobia</taxon>
        <taxon>Elusimicrobiales</taxon>
        <taxon>Elusimicrobiaceae</taxon>
        <taxon>Candidatus Avelusimicrobium</taxon>
    </lineage>
</organism>
<reference evidence="11" key="1">
    <citation type="submission" date="2017-04" db="EMBL/GenBank/DDBJ databases">
        <title>Function of individual gut microbiota members based on whole genome sequencing of pure cultures obtained from chicken caecum.</title>
        <authorList>
            <person name="Medvecky M."/>
            <person name="Cejkova D."/>
            <person name="Polansky O."/>
            <person name="Karasova D."/>
            <person name="Kubasova T."/>
            <person name="Cizek A."/>
            <person name="Rychlik I."/>
        </authorList>
    </citation>
    <scope>NUCLEOTIDE SEQUENCE [LARGE SCALE GENOMIC DNA]</scope>
    <source>
        <strain evidence="11">An273</strain>
    </source>
</reference>
<evidence type="ECO:0008006" key="12">
    <source>
        <dbReference type="Google" id="ProtNLM"/>
    </source>
</evidence>
<evidence type="ECO:0000313" key="11">
    <source>
        <dbReference type="Proteomes" id="UP000196368"/>
    </source>
</evidence>
<evidence type="ECO:0000256" key="7">
    <source>
        <dbReference type="ARBA" id="ARBA00023160"/>
    </source>
</evidence>
<dbReference type="CDD" id="cd00586">
    <property type="entry name" value="4HBT"/>
    <property type="match status" value="1"/>
</dbReference>
<dbReference type="Gene3D" id="3.10.129.10">
    <property type="entry name" value="Hotdog Thioesterase"/>
    <property type="match status" value="1"/>
</dbReference>
<proteinExistence type="inferred from homology"/>
<dbReference type="EMBL" id="NFJD01000002">
    <property type="protein sequence ID" value="OUO56903.1"/>
    <property type="molecule type" value="Genomic_DNA"/>
</dbReference>
<evidence type="ECO:0000256" key="5">
    <source>
        <dbReference type="ARBA" id="ARBA00022946"/>
    </source>
</evidence>
<keyword evidence="7" id="KW-0275">Fatty acid biosynthesis</keyword>
<keyword evidence="11" id="KW-1185">Reference proteome</keyword>
<dbReference type="SUPFAM" id="SSF54637">
    <property type="entry name" value="Thioesterase/thiol ester dehydrase-isomerase"/>
    <property type="match status" value="2"/>
</dbReference>
<accession>A0A1Y4DCQ9</accession>
<dbReference type="Pfam" id="PF01643">
    <property type="entry name" value="Acyl-ACP_TE"/>
    <property type="match status" value="1"/>
</dbReference>
<dbReference type="InterPro" id="IPR045023">
    <property type="entry name" value="FATA/B"/>
</dbReference>
<dbReference type="OrthoDB" id="9801517at2"/>
<keyword evidence="5" id="KW-0809">Transit peptide</keyword>
<dbReference type="PANTHER" id="PTHR31727">
    <property type="entry name" value="OLEOYL-ACYL CARRIER PROTEIN THIOESTERASE 1, CHLOROPLASTIC"/>
    <property type="match status" value="1"/>
</dbReference>
<feature type="domain" description="Acyl-ACP thioesterase-like C-terminal" evidence="9">
    <location>
        <begin position="154"/>
        <end position="242"/>
    </location>
</feature>
<name>A0A1Y4DCQ9_9BACT</name>
<dbReference type="AlphaFoldDB" id="A0A1Y4DCQ9"/>
<evidence type="ECO:0000259" key="9">
    <source>
        <dbReference type="Pfam" id="PF20791"/>
    </source>
</evidence>
<dbReference type="InterPro" id="IPR049427">
    <property type="entry name" value="Acyl-ACP_TE_C"/>
</dbReference>
<evidence type="ECO:0000259" key="8">
    <source>
        <dbReference type="Pfam" id="PF01643"/>
    </source>
</evidence>
<comment type="caution">
    <text evidence="10">The sequence shown here is derived from an EMBL/GenBank/DDBJ whole genome shotgun (WGS) entry which is preliminary data.</text>
</comment>
<feature type="domain" description="Acyl-ACP thioesterase N-terminal hotdog" evidence="8">
    <location>
        <begin position="4"/>
        <end position="124"/>
    </location>
</feature>
<dbReference type="GO" id="GO:0000036">
    <property type="term" value="F:acyl carrier activity"/>
    <property type="evidence" value="ECO:0007669"/>
    <property type="project" value="TreeGrafter"/>
</dbReference>
<dbReference type="GO" id="GO:0016297">
    <property type="term" value="F:fatty acyl-[ACP] hydrolase activity"/>
    <property type="evidence" value="ECO:0007669"/>
    <property type="project" value="InterPro"/>
</dbReference>
<dbReference type="PANTHER" id="PTHR31727:SF6">
    <property type="entry name" value="OLEOYL-ACYL CARRIER PROTEIN THIOESTERASE 1, CHLOROPLASTIC"/>
    <property type="match status" value="1"/>
</dbReference>
<evidence type="ECO:0000256" key="2">
    <source>
        <dbReference type="ARBA" id="ARBA00022516"/>
    </source>
</evidence>
<dbReference type="InterPro" id="IPR002864">
    <property type="entry name" value="Acyl-ACP_thioesterase_NHD"/>
</dbReference>
<sequence>MLEQIFHVRFDELDAAGHIPAVTFLKYFQQAAALDSAQSGFGFDDLHPQNLAWILTHMQVRALQKDVPLQPVTLRTWHAFSDKILSRRQFVAYGKDQTPLFEGSSWWAIMDIVKRRLTRTPAQLLSVRAPEADALEPEENFKAPLPAAAPAATLEIVTREEDLDLNAHVNNTHYAAWAIQSVPPSARQDRQLDRMLISFKNECRAGEVIRIGVYPCEENAFWHTLVRASDGKEAARVYTRWR</sequence>
<evidence type="ECO:0000256" key="1">
    <source>
        <dbReference type="ARBA" id="ARBA00006500"/>
    </source>
</evidence>
<dbReference type="Pfam" id="PF20791">
    <property type="entry name" value="Acyl-ACP_TE_C"/>
    <property type="match status" value="1"/>
</dbReference>
<gene>
    <name evidence="10" type="ORF">B5F75_03405</name>
</gene>
<keyword evidence="6" id="KW-0443">Lipid metabolism</keyword>
<evidence type="ECO:0000256" key="4">
    <source>
        <dbReference type="ARBA" id="ARBA00022832"/>
    </source>
</evidence>
<comment type="similarity">
    <text evidence="1">Belongs to the acyl-ACP thioesterase family.</text>
</comment>
<keyword evidence="4" id="KW-0276">Fatty acid metabolism</keyword>
<evidence type="ECO:0000313" key="10">
    <source>
        <dbReference type="EMBL" id="OUO56903.1"/>
    </source>
</evidence>
<keyword evidence="3" id="KW-0378">Hydrolase</keyword>
<keyword evidence="2" id="KW-0444">Lipid biosynthesis</keyword>
<evidence type="ECO:0000256" key="6">
    <source>
        <dbReference type="ARBA" id="ARBA00023098"/>
    </source>
</evidence>
<dbReference type="InterPro" id="IPR029069">
    <property type="entry name" value="HotDog_dom_sf"/>
</dbReference>